<dbReference type="AlphaFoldDB" id="A0A096P9F5"/>
<accession>A0A454Y6L8</accession>
<reference evidence="1" key="2">
    <citation type="journal article" date="2014" name="BMC Genomics">
        <title>An improved genome of the model marine alga Ostreococcus tauri unfolds by assessing Illumina de novo assemblies.</title>
        <authorList>
            <person name="Blanc-Mathieu R."/>
            <person name="Verhelst B."/>
            <person name="Derelle E."/>
            <person name="Rombauts S."/>
            <person name="Bouget F.Y."/>
            <person name="Carre I."/>
            <person name="Chateau A."/>
            <person name="Eyre-Walker A."/>
            <person name="Grimsley N."/>
            <person name="Moreau H."/>
            <person name="Piegu B."/>
            <person name="Rivals E."/>
            <person name="Schackwitz W."/>
            <person name="Van de Peer Y."/>
            <person name="Piganeau G."/>
        </authorList>
    </citation>
    <scope>NUCLEOTIDE SEQUENCE</scope>
    <source>
        <strain evidence="1">RCC4221</strain>
    </source>
</reference>
<dbReference type="Pfam" id="PF03567">
    <property type="entry name" value="Sulfotransfer_2"/>
    <property type="match status" value="1"/>
</dbReference>
<dbReference type="InParanoid" id="A0A096P9F5"/>
<dbReference type="InterPro" id="IPR027417">
    <property type="entry name" value="P-loop_NTPase"/>
</dbReference>
<sequence>MSGSSVAERAPLVTKRAETIDVERADASDEVRGERRRGTRAAVVATATVASIGALAFAGVDLRGGAVGAVGSSMGFVGMNGRDHKADDLRRARLASLGGNTTEVTFHSDDNSKHRRCVLRQSASASEDAEKYFVVKGLHSDAGLGMQKKLNDWTRNRKVSPDVFAVTPSTFKLVRLFGDAESNVEEPYLLPKNGWKKAIEAKNNTAMLYNFVHVPKAGGTNFQLVMTNLANKLNRQKGDPVRRNLMPPGYFVPGLSPAPLLDTTIRGVLTTAHAFLEKDKGAFATDHLKQAYEKGQRMISKGPYSMGICSTTEAPCAYITVIRDPYERFMSHYKYSCLEGSEGQAMWLPEWKQKKECPLTPLEWLAYTLNDDWTQLIAPGVFPHGSKCHQKAFENNIMSGCVRYLLMEKIEDGLKKLKTKLPDFEGLDIAAERNGFKNGSDGKMTPRLKQRLNAYLKDTDMMQKVKDAIAYQTEMYKFAVDNYEKSWDRELQTC</sequence>
<reference evidence="1 3" key="1">
    <citation type="journal article" date="2006" name="Proc. Natl. Acad. Sci. U.S.A.">
        <title>Genome analysis of the smallest free-living eukaryote Ostreococcus tauri unveils many unique features.</title>
        <authorList>
            <person name="Derelle E."/>
            <person name="Ferraz C."/>
            <person name="Rombauts S."/>
            <person name="Rouze P."/>
            <person name="Worden A.Z."/>
            <person name="Robbens S."/>
            <person name="Partensky F."/>
            <person name="Degroeve S."/>
            <person name="Echeynie S."/>
            <person name="Cooke R."/>
            <person name="Saeys Y."/>
            <person name="Wuyts J."/>
            <person name="Jabbari K."/>
            <person name="Bowler C."/>
            <person name="Panaud O."/>
            <person name="Piegu B."/>
            <person name="Ball S.G."/>
            <person name="Ral J.-P."/>
            <person name="Bouget F.-Y."/>
            <person name="Piganeau G."/>
            <person name="De Baets B."/>
            <person name="Picard A."/>
            <person name="Delseny M."/>
            <person name="Demaille J."/>
            <person name="Van de Peer Y."/>
            <person name="Moreau H."/>
        </authorList>
    </citation>
    <scope>NUCLEOTIDE SEQUENCE [LARGE SCALE GENOMIC DNA]</scope>
    <source>
        <strain evidence="1 3">OTTH0595</strain>
    </source>
</reference>
<dbReference type="EMBL" id="CAID01000017">
    <property type="protein sequence ID" value="CEG00626.1"/>
    <property type="molecule type" value="Genomic_DNA"/>
</dbReference>
<dbReference type="InterPro" id="IPR005331">
    <property type="entry name" value="Sulfotransferase"/>
</dbReference>
<gene>
    <name evidence="2" type="ORF">BE221DRAFT_13979</name>
    <name evidence="1" type="ORF">OT_ostta17g01980</name>
</gene>
<evidence type="ECO:0000313" key="2">
    <source>
        <dbReference type="EMBL" id="OUS45474.1"/>
    </source>
</evidence>
<protein>
    <submittedName>
        <fullName evidence="1">Sulfotransferase</fullName>
    </submittedName>
</protein>
<accession>A0A096P9F5</accession>
<dbReference type="OrthoDB" id="498419at2759"/>
<dbReference type="Gene3D" id="3.40.50.300">
    <property type="entry name" value="P-loop containing nucleotide triphosphate hydrolases"/>
    <property type="match status" value="1"/>
</dbReference>
<dbReference type="GO" id="GO:0008146">
    <property type="term" value="F:sulfotransferase activity"/>
    <property type="evidence" value="ECO:0007669"/>
    <property type="project" value="InterPro"/>
</dbReference>
<name>A0A096P9F5_OSTTA</name>
<evidence type="ECO:0000313" key="3">
    <source>
        <dbReference type="Proteomes" id="UP000009170"/>
    </source>
</evidence>
<dbReference type="SUPFAM" id="SSF52540">
    <property type="entry name" value="P-loop containing nucleoside triphosphate hydrolases"/>
    <property type="match status" value="1"/>
</dbReference>
<dbReference type="EMBL" id="KZ155790">
    <property type="protein sequence ID" value="OUS45474.1"/>
    <property type="molecule type" value="Genomic_DNA"/>
</dbReference>
<dbReference type="Proteomes" id="UP000195557">
    <property type="component" value="Unassembled WGS sequence"/>
</dbReference>
<dbReference type="GO" id="GO:0016020">
    <property type="term" value="C:membrane"/>
    <property type="evidence" value="ECO:0007669"/>
    <property type="project" value="InterPro"/>
</dbReference>
<dbReference type="Proteomes" id="UP000009170">
    <property type="component" value="Unassembled WGS sequence"/>
</dbReference>
<organism evidence="1 3">
    <name type="scientific">Ostreococcus tauri</name>
    <name type="common">Marine green alga</name>
    <dbReference type="NCBI Taxonomy" id="70448"/>
    <lineage>
        <taxon>Eukaryota</taxon>
        <taxon>Viridiplantae</taxon>
        <taxon>Chlorophyta</taxon>
        <taxon>Mamiellophyceae</taxon>
        <taxon>Mamiellales</taxon>
        <taxon>Bathycoccaceae</taxon>
        <taxon>Ostreococcus</taxon>
    </lineage>
</organism>
<proteinExistence type="predicted"/>
<evidence type="ECO:0000313" key="1">
    <source>
        <dbReference type="EMBL" id="CEG00626.1"/>
    </source>
</evidence>
<keyword evidence="3" id="KW-1185">Reference proteome</keyword>
<accession>A0A1Y5IB95</accession>
<reference evidence="2" key="3">
    <citation type="submission" date="2017-04" db="EMBL/GenBank/DDBJ databases">
        <title>Population genomics of picophytoplankton unveils novel chromosome hypervariability.</title>
        <authorList>
            <consortium name="DOE Joint Genome Institute"/>
            <person name="Blanc-Mathieu R."/>
            <person name="Krasovec M."/>
            <person name="Hebrard M."/>
            <person name="Yau S."/>
            <person name="Desgranges E."/>
            <person name="Martin J."/>
            <person name="Schackwitz W."/>
            <person name="Kuo A."/>
            <person name="Salin G."/>
            <person name="Donnadieu C."/>
            <person name="Desdevises Y."/>
            <person name="Sanchez-Ferandin S."/>
            <person name="Moreau H."/>
            <person name="Rivals E."/>
            <person name="Grigoriev I.V."/>
            <person name="Grimsley N."/>
            <person name="Eyre-Walker A."/>
            <person name="Piganeau G."/>
        </authorList>
    </citation>
    <scope>NUCLEOTIDE SEQUENCE [LARGE SCALE GENOMIC DNA]</scope>
    <source>
        <strain evidence="2">RCC 1115</strain>
    </source>
</reference>